<dbReference type="EMBL" id="JACYNP010000008">
    <property type="protein sequence ID" value="MBD8123028.1"/>
    <property type="molecule type" value="Genomic_DNA"/>
</dbReference>
<dbReference type="Pfam" id="PF04399">
    <property type="entry name" value="Glutaredoxin2_C"/>
    <property type="match status" value="1"/>
</dbReference>
<dbReference type="Proteomes" id="UP000625247">
    <property type="component" value="Unassembled WGS sequence"/>
</dbReference>
<keyword evidence="3" id="KW-1185">Reference proteome</keyword>
<comment type="caution">
    <text evidence="2">The sequence shown here is derived from an EMBL/GenBank/DDBJ whole genome shotgun (WGS) entry which is preliminary data.</text>
</comment>
<sequence>MATASARAAYIQKETNVIGDLDENFYRSSEWILMLNASLAHLDSLLVTTWACNGDFSSDDVDLFVFLRNASIVKGAIWPIKVRSYLDNLSARSKVPLYFDSTL</sequence>
<reference evidence="2 3" key="1">
    <citation type="journal article" date="2020" name="FEMS Microbiol. Ecol.">
        <title>Temporal dynamics of bacterial communities during seed development and maturation.</title>
        <authorList>
            <person name="Chesneau G."/>
            <person name="Torres-Cortes G."/>
            <person name="Briand M."/>
            <person name="Darrasse A."/>
            <person name="Preveaux A."/>
            <person name="Marais C."/>
            <person name="Jacques M.A."/>
            <person name="Shade A."/>
            <person name="Barret M."/>
        </authorList>
    </citation>
    <scope>NUCLEOTIDE SEQUENCE [LARGE SCALE GENOMIC DNA]</scope>
    <source>
        <strain evidence="2 3">CFBP13723</strain>
    </source>
</reference>
<name>A0ABR9AA83_9PSED</name>
<gene>
    <name evidence="2" type="ORF">IFT62_17595</name>
</gene>
<dbReference type="InterPro" id="IPR036282">
    <property type="entry name" value="Glutathione-S-Trfase_C_sf"/>
</dbReference>
<evidence type="ECO:0000259" key="1">
    <source>
        <dbReference type="Pfam" id="PF04399"/>
    </source>
</evidence>
<dbReference type="SUPFAM" id="SSF47616">
    <property type="entry name" value="GST C-terminal domain-like"/>
    <property type="match status" value="1"/>
</dbReference>
<organism evidence="2 3">
    <name type="scientific">Pseudomonas lutea</name>
    <dbReference type="NCBI Taxonomy" id="243924"/>
    <lineage>
        <taxon>Bacteria</taxon>
        <taxon>Pseudomonadati</taxon>
        <taxon>Pseudomonadota</taxon>
        <taxon>Gammaproteobacteria</taxon>
        <taxon>Pseudomonadales</taxon>
        <taxon>Pseudomonadaceae</taxon>
        <taxon>Pseudomonas</taxon>
    </lineage>
</organism>
<dbReference type="InterPro" id="IPR007494">
    <property type="entry name" value="Glutaredoxin2_C"/>
</dbReference>
<proteinExistence type="predicted"/>
<dbReference type="Gene3D" id="1.20.1050.10">
    <property type="match status" value="1"/>
</dbReference>
<feature type="domain" description="Glutaredoxin 2 C-terminal" evidence="1">
    <location>
        <begin position="2"/>
        <end position="100"/>
    </location>
</feature>
<accession>A0ABR9AA83</accession>
<dbReference type="RefSeq" id="WP_191945065.1">
    <property type="nucleotide sequence ID" value="NZ_JACYNP010000008.1"/>
</dbReference>
<protein>
    <recommendedName>
        <fullName evidence="1">Glutaredoxin 2 C-terminal domain-containing protein</fullName>
    </recommendedName>
</protein>
<evidence type="ECO:0000313" key="2">
    <source>
        <dbReference type="EMBL" id="MBD8123028.1"/>
    </source>
</evidence>
<evidence type="ECO:0000313" key="3">
    <source>
        <dbReference type="Proteomes" id="UP000625247"/>
    </source>
</evidence>